<comment type="caution">
    <text evidence="5">The sequence shown here is derived from an EMBL/GenBank/DDBJ whole genome shotgun (WGS) entry which is preliminary data.</text>
</comment>
<feature type="compositionally biased region" description="Low complexity" evidence="3">
    <location>
        <begin position="705"/>
        <end position="714"/>
    </location>
</feature>
<dbReference type="Proteomes" id="UP000265515">
    <property type="component" value="Unassembled WGS sequence"/>
</dbReference>
<reference evidence="5 6" key="1">
    <citation type="journal article" date="2018" name="Cell">
        <title>The Chara Genome: Secondary Complexity and Implications for Plant Terrestrialization.</title>
        <authorList>
            <person name="Nishiyama T."/>
            <person name="Sakayama H."/>
            <person name="Vries J.D."/>
            <person name="Buschmann H."/>
            <person name="Saint-Marcoux D."/>
            <person name="Ullrich K.K."/>
            <person name="Haas F.B."/>
            <person name="Vanderstraeten L."/>
            <person name="Becker D."/>
            <person name="Lang D."/>
            <person name="Vosolsobe S."/>
            <person name="Rombauts S."/>
            <person name="Wilhelmsson P.K.I."/>
            <person name="Janitza P."/>
            <person name="Kern R."/>
            <person name="Heyl A."/>
            <person name="Rumpler F."/>
            <person name="Villalobos L.I.A.C."/>
            <person name="Clay J.M."/>
            <person name="Skokan R."/>
            <person name="Toyoda A."/>
            <person name="Suzuki Y."/>
            <person name="Kagoshima H."/>
            <person name="Schijlen E."/>
            <person name="Tajeshwar N."/>
            <person name="Catarino B."/>
            <person name="Hetherington A.J."/>
            <person name="Saltykova A."/>
            <person name="Bonnot C."/>
            <person name="Breuninger H."/>
            <person name="Symeonidi A."/>
            <person name="Radhakrishnan G.V."/>
            <person name="Van Nieuwerburgh F."/>
            <person name="Deforce D."/>
            <person name="Chang C."/>
            <person name="Karol K.G."/>
            <person name="Hedrich R."/>
            <person name="Ulvskov P."/>
            <person name="Glockner G."/>
            <person name="Delwiche C.F."/>
            <person name="Petrasek J."/>
            <person name="Van de Peer Y."/>
            <person name="Friml J."/>
            <person name="Beilby M."/>
            <person name="Dolan L."/>
            <person name="Kohara Y."/>
            <person name="Sugano S."/>
            <person name="Fujiyama A."/>
            <person name="Delaux P.-M."/>
            <person name="Quint M."/>
            <person name="TheiBen G."/>
            <person name="Hagemann M."/>
            <person name="Harholt J."/>
            <person name="Dunand C."/>
            <person name="Zachgo S."/>
            <person name="Langdale J."/>
            <person name="Maumus F."/>
            <person name="Straeten D.V.D."/>
            <person name="Gould S.B."/>
            <person name="Rensing S.A."/>
        </authorList>
    </citation>
    <scope>NUCLEOTIDE SEQUENCE [LARGE SCALE GENOMIC DNA]</scope>
    <source>
        <strain evidence="5 6">S276</strain>
    </source>
</reference>
<feature type="compositionally biased region" description="Acidic residues" evidence="3">
    <location>
        <begin position="595"/>
        <end position="606"/>
    </location>
</feature>
<name>A0A388K2Q8_CHABU</name>
<feature type="compositionally biased region" description="Gly residues" evidence="3">
    <location>
        <begin position="900"/>
        <end position="917"/>
    </location>
</feature>
<feature type="domain" description="DDE Tnp4" evidence="4">
    <location>
        <begin position="1492"/>
        <end position="1553"/>
    </location>
</feature>
<evidence type="ECO:0000313" key="6">
    <source>
        <dbReference type="Proteomes" id="UP000265515"/>
    </source>
</evidence>
<evidence type="ECO:0000256" key="2">
    <source>
        <dbReference type="ARBA" id="ARBA00022723"/>
    </source>
</evidence>
<dbReference type="Pfam" id="PF13359">
    <property type="entry name" value="DDE_Tnp_4"/>
    <property type="match status" value="1"/>
</dbReference>
<feature type="region of interest" description="Disordered" evidence="3">
    <location>
        <begin position="977"/>
        <end position="1032"/>
    </location>
</feature>
<feature type="region of interest" description="Disordered" evidence="3">
    <location>
        <begin position="705"/>
        <end position="773"/>
    </location>
</feature>
<keyword evidence="2" id="KW-0479">Metal-binding</keyword>
<feature type="region of interest" description="Disordered" evidence="3">
    <location>
        <begin position="144"/>
        <end position="163"/>
    </location>
</feature>
<feature type="compositionally biased region" description="Basic and acidic residues" evidence="3">
    <location>
        <begin position="790"/>
        <end position="806"/>
    </location>
</feature>
<evidence type="ECO:0000259" key="4">
    <source>
        <dbReference type="Pfam" id="PF13359"/>
    </source>
</evidence>
<feature type="compositionally biased region" description="Basic and acidic residues" evidence="3">
    <location>
        <begin position="814"/>
        <end position="827"/>
    </location>
</feature>
<dbReference type="InterPro" id="IPR027806">
    <property type="entry name" value="HARBI1_dom"/>
</dbReference>
<feature type="region of interest" description="Disordered" evidence="3">
    <location>
        <begin position="81"/>
        <end position="100"/>
    </location>
</feature>
<dbReference type="SUPFAM" id="SSF53098">
    <property type="entry name" value="Ribonuclease H-like"/>
    <property type="match status" value="1"/>
</dbReference>
<dbReference type="InterPro" id="IPR012337">
    <property type="entry name" value="RNaseH-like_sf"/>
</dbReference>
<dbReference type="Gramene" id="GBG64299">
    <property type="protein sequence ID" value="GBG64299"/>
    <property type="gene ID" value="CBR_g41218"/>
</dbReference>
<keyword evidence="6" id="KW-1185">Reference proteome</keyword>
<gene>
    <name evidence="5" type="ORF">CBR_g41218</name>
</gene>
<feature type="compositionally biased region" description="Acidic residues" evidence="3">
    <location>
        <begin position="125"/>
        <end position="138"/>
    </location>
</feature>
<evidence type="ECO:0000256" key="3">
    <source>
        <dbReference type="SAM" id="MobiDB-lite"/>
    </source>
</evidence>
<accession>A0A388K2Q8</accession>
<feature type="compositionally biased region" description="Gly residues" evidence="3">
    <location>
        <begin position="873"/>
        <end position="882"/>
    </location>
</feature>
<feature type="region of interest" description="Disordered" evidence="3">
    <location>
        <begin position="790"/>
        <end position="931"/>
    </location>
</feature>
<feature type="region of interest" description="Disordered" evidence="3">
    <location>
        <begin position="108"/>
        <end position="139"/>
    </location>
</feature>
<proteinExistence type="predicted"/>
<dbReference type="EMBL" id="BFEA01000048">
    <property type="protein sequence ID" value="GBG64299.1"/>
    <property type="molecule type" value="Genomic_DNA"/>
</dbReference>
<sequence>MTGGAGSSGVGGSGGAQFNPLSKKEMAKLRRGNIVWNFVTAGQYVRDQSKMHGDRKLRGNLCGHLFLWTAQRVQRWMADEGIRDTRAPAGGQRRRMDDAERDDIQDALDEEEGREGGAGGGGGADEADEGVGEPDLPGEEVVMTSRGVGRAGPAPRAPRPELDRVRREKRIVGEVGVEVRDTGREKRAQQTTIDEMYAKEKLAEFIDAWLQWVYVKGLPFNAFRGPEFQKVRQAAERVPRSIQFRFPSFRVRAGAGIHSPVATMVGEVRVAFRHSGATILSDGRKSRSGKPLVNFLAGGANGALLYATVACDGSVRDTTDIVYRRPTRRVGEHVARGCLGTHPVGAQACISGAVGAAADPDREFWRCVQYAILVMSPVHQLLRRMDRGGMMMSVIYEWSQHVLQLMRRVDVPENMIEPCVREVAIRNLHMLEPAHAAAHLLNPRRQSLTYYHSLETTAADRRVVEECDKFLLAQTGGDPVGRLYRTVRDQMRAGDSETERCASWWFEHGRAHPELRTIAIRVMHLWTSASPAERNWAQHKRINTARHCKLGFAKLAQLVEIATNLKLASCAWQGGGYVLTVLPWVMGTGRGGTATEDEDEDGDVEPEVWGARPAGSVPEVEIERQIVAFQHSRPSRAHSVRDVFGIRATELRPWPEGGDDVDAAAADDDDMLLSSDPTTEQVYFTYGGGRDGMDSFTSVITRGASSTAQASGSSRAGGGRGGLSHAEVGVDDWGEQQPRGGLRQTGRRWEVRSDSEAEDEEVPLRDRRFSPSHHPISAQLEALRHSERLASAAGRDRTYDGEDRGGRGLLPTPREMETGGRGGRDIDASGVPEEAVQGAFDDDGQDAAAGGESSGGRRGDAETAGDEGQDVVMGGGSPSGGRGDSETAGDEGQGAAVCGRGEGGPGGDGDTAGVGGDDGPDGDDDKDHGPEDNAYRLALVLRDPTVPPLRPDDLAQTFFDVHALAQALTDDRFAHTGCRSGQRQAPGGEYSPPPFVLQSPRWLGSSLSGGRGRESRASEVGSGRCSDDGIDIAGSMPPPPARTPEARVDAVDQTAAPGVAHNGGSPPAVRGGVGGGWSSVCQVGDRLRADYDVGRGVFTGRTPVETQAVEGGSGRPSLHMAGRMLGLSRAETRRSLVLEATGTSTDMLRGEQFTSGDEGLLMHPGMRRQHGLSEVEARRAAGVVAGQAALDVIQREREMGIAARAAEDEDADIDVSFRLARSSSRTAAQPPSPPTCSWAVSIAGGVRSSVGRVHSARMTAMSEVVHVRGVGDRDDVGAELSAVERVAVTSAVAAVIMYCDMEVEDQRRWARLRARRRKLMPTATTETLDSAAICDAVLEVCCALGCGGLPRATPRWWVKRRTGGTWEDLRPADDATDDYFRDKLRMSPRVFREIVENLSPILQRRVTFYREPLQPDQIVAYALYRWTWGETYESSSCSFGIGRASGLVAIRNVTAALLSVYREKVAWPTGVGKAIVLRAFADKGFPNCHGCIDCTHIYGDKPTNAPAEDYYDRKRRFSVVAQVVVDLDLRILDVFVGYPGSCHDRDLARRRELRAVYDGGTFDGGGGRKQCAERRRAQYMCNVVQFSVSSEGRRAESDNHAS</sequence>
<comment type="cofactor">
    <cofactor evidence="1">
        <name>a divalent metal cation</name>
        <dbReference type="ChEBI" id="CHEBI:60240"/>
    </cofactor>
</comment>
<organism evidence="5 6">
    <name type="scientific">Chara braunii</name>
    <name type="common">Braun's stonewort</name>
    <dbReference type="NCBI Taxonomy" id="69332"/>
    <lineage>
        <taxon>Eukaryota</taxon>
        <taxon>Viridiplantae</taxon>
        <taxon>Streptophyta</taxon>
        <taxon>Charophyceae</taxon>
        <taxon>Charales</taxon>
        <taxon>Characeae</taxon>
        <taxon>Chara</taxon>
    </lineage>
</organism>
<evidence type="ECO:0000313" key="5">
    <source>
        <dbReference type="EMBL" id="GBG64299.1"/>
    </source>
</evidence>
<feature type="region of interest" description="Disordered" evidence="3">
    <location>
        <begin position="590"/>
        <end position="611"/>
    </location>
</feature>
<evidence type="ECO:0000256" key="1">
    <source>
        <dbReference type="ARBA" id="ARBA00001968"/>
    </source>
</evidence>
<protein>
    <recommendedName>
        <fullName evidence="4">DDE Tnp4 domain-containing protein</fullName>
    </recommendedName>
</protein>
<dbReference type="GO" id="GO:0046872">
    <property type="term" value="F:metal ion binding"/>
    <property type="evidence" value="ECO:0007669"/>
    <property type="project" value="UniProtKB-KW"/>
</dbReference>